<evidence type="ECO:0000256" key="2">
    <source>
        <dbReference type="ARBA" id="ARBA00008723"/>
    </source>
</evidence>
<dbReference type="GO" id="GO:0046872">
    <property type="term" value="F:metal ion binding"/>
    <property type="evidence" value="ECO:0007669"/>
    <property type="project" value="InterPro"/>
</dbReference>
<comment type="catalytic activity">
    <reaction evidence="7">
        <text>a phosphate monoester + H2O = an alcohol + phosphate</text>
        <dbReference type="Rhea" id="RHEA:15017"/>
        <dbReference type="ChEBI" id="CHEBI:15377"/>
        <dbReference type="ChEBI" id="CHEBI:30879"/>
        <dbReference type="ChEBI" id="CHEBI:43474"/>
        <dbReference type="ChEBI" id="CHEBI:67140"/>
        <dbReference type="EC" id="3.1.3.2"/>
    </reaction>
</comment>
<dbReference type="Gene3D" id="2.60.40.380">
    <property type="entry name" value="Purple acid phosphatase-like, N-terminal"/>
    <property type="match status" value="1"/>
</dbReference>
<keyword evidence="8" id="KW-0812">Transmembrane</keyword>
<dbReference type="InterPro" id="IPR041792">
    <property type="entry name" value="MPP_PAP"/>
</dbReference>
<evidence type="ECO:0000313" key="12">
    <source>
        <dbReference type="EMBL" id="PNR62754.1"/>
    </source>
</evidence>
<feature type="domain" description="Purple acid phosphatase N-terminal" evidence="11">
    <location>
        <begin position="175"/>
        <end position="275"/>
    </location>
</feature>
<dbReference type="Pfam" id="PF14008">
    <property type="entry name" value="Metallophos_C"/>
    <property type="match status" value="1"/>
</dbReference>
<evidence type="ECO:0000313" key="13">
    <source>
        <dbReference type="EnsemblPlants" id="Pp3c1_25680V3.1"/>
    </source>
</evidence>
<keyword evidence="4" id="KW-0964">Secreted</keyword>
<keyword evidence="8" id="KW-0472">Membrane</keyword>
<dbReference type="Pfam" id="PF16656">
    <property type="entry name" value="Pur_ac_phosph_N"/>
    <property type="match status" value="1"/>
</dbReference>
<dbReference type="CDD" id="cd00839">
    <property type="entry name" value="MPP_PAPs"/>
    <property type="match status" value="1"/>
</dbReference>
<dbReference type="PANTHER" id="PTHR45778:SF7">
    <property type="entry name" value="PURPLE ACID PHOSPHATASE"/>
    <property type="match status" value="1"/>
</dbReference>
<comment type="subcellular location">
    <subcellularLocation>
        <location evidence="1">Secreted</location>
    </subcellularLocation>
</comment>
<dbReference type="Gramene" id="Pp3c1_25680V3.2">
    <property type="protein sequence ID" value="Pp3c1_25680V3.2"/>
    <property type="gene ID" value="Pp3c1_25680"/>
</dbReference>
<name>A0A2K1L9Q6_PHYPA</name>
<feature type="chain" id="PRO_5044515101" description="Purple acid phosphatase" evidence="7">
    <location>
        <begin position="26"/>
        <end position="687"/>
    </location>
</feature>
<keyword evidence="8" id="KW-1133">Transmembrane helix</keyword>
<feature type="domain" description="Purple acid phosphatase C-terminal" evidence="10">
    <location>
        <begin position="535"/>
        <end position="603"/>
    </location>
</feature>
<reference evidence="13" key="3">
    <citation type="submission" date="2020-12" db="UniProtKB">
        <authorList>
            <consortium name="EnsemblPlants"/>
        </authorList>
    </citation>
    <scope>IDENTIFICATION</scope>
</reference>
<reference evidence="12 14" key="1">
    <citation type="journal article" date="2008" name="Science">
        <title>The Physcomitrella genome reveals evolutionary insights into the conquest of land by plants.</title>
        <authorList>
            <person name="Rensing S."/>
            <person name="Lang D."/>
            <person name="Zimmer A."/>
            <person name="Terry A."/>
            <person name="Salamov A."/>
            <person name="Shapiro H."/>
            <person name="Nishiyama T."/>
            <person name="Perroud P.-F."/>
            <person name="Lindquist E."/>
            <person name="Kamisugi Y."/>
            <person name="Tanahashi T."/>
            <person name="Sakakibara K."/>
            <person name="Fujita T."/>
            <person name="Oishi K."/>
            <person name="Shin-I T."/>
            <person name="Kuroki Y."/>
            <person name="Toyoda A."/>
            <person name="Suzuki Y."/>
            <person name="Hashimoto A."/>
            <person name="Yamaguchi K."/>
            <person name="Sugano A."/>
            <person name="Kohara Y."/>
            <person name="Fujiyama A."/>
            <person name="Anterola A."/>
            <person name="Aoki S."/>
            <person name="Ashton N."/>
            <person name="Barbazuk W.B."/>
            <person name="Barker E."/>
            <person name="Bennetzen J."/>
            <person name="Bezanilla M."/>
            <person name="Blankenship R."/>
            <person name="Cho S.H."/>
            <person name="Dutcher S."/>
            <person name="Estelle M."/>
            <person name="Fawcett J.A."/>
            <person name="Gundlach H."/>
            <person name="Hanada K."/>
            <person name="Heyl A."/>
            <person name="Hicks K.A."/>
            <person name="Hugh J."/>
            <person name="Lohr M."/>
            <person name="Mayer K."/>
            <person name="Melkozernov A."/>
            <person name="Murata T."/>
            <person name="Nelson D."/>
            <person name="Pils B."/>
            <person name="Prigge M."/>
            <person name="Reiss B."/>
            <person name="Renner T."/>
            <person name="Rombauts S."/>
            <person name="Rushton P."/>
            <person name="Sanderfoot A."/>
            <person name="Schween G."/>
            <person name="Shiu S.-H."/>
            <person name="Stueber K."/>
            <person name="Theodoulou F.L."/>
            <person name="Tu H."/>
            <person name="Van de Peer Y."/>
            <person name="Verrier P.J."/>
            <person name="Waters E."/>
            <person name="Wood A."/>
            <person name="Yang L."/>
            <person name="Cove D."/>
            <person name="Cuming A."/>
            <person name="Hasebe M."/>
            <person name="Lucas S."/>
            <person name="Mishler D.B."/>
            <person name="Reski R."/>
            <person name="Grigoriev I."/>
            <person name="Quatrano R.S."/>
            <person name="Boore J.L."/>
        </authorList>
    </citation>
    <scope>NUCLEOTIDE SEQUENCE [LARGE SCALE GENOMIC DNA]</scope>
    <source>
        <strain evidence="13 14">cv. Gransden 2004</strain>
    </source>
</reference>
<dbReference type="InterPro" id="IPR025733">
    <property type="entry name" value="PAPs_C"/>
</dbReference>
<evidence type="ECO:0000256" key="8">
    <source>
        <dbReference type="SAM" id="Phobius"/>
    </source>
</evidence>
<dbReference type="EnsemblPlants" id="Pp3c1_25680V3.3">
    <property type="protein sequence ID" value="Pp3c1_25680V3.3"/>
    <property type="gene ID" value="Pp3c1_25680"/>
</dbReference>
<organism evidence="12">
    <name type="scientific">Physcomitrium patens</name>
    <name type="common">Spreading-leaved earth moss</name>
    <name type="synonym">Physcomitrella patens</name>
    <dbReference type="NCBI Taxonomy" id="3218"/>
    <lineage>
        <taxon>Eukaryota</taxon>
        <taxon>Viridiplantae</taxon>
        <taxon>Streptophyta</taxon>
        <taxon>Embryophyta</taxon>
        <taxon>Bryophyta</taxon>
        <taxon>Bryophytina</taxon>
        <taxon>Bryopsida</taxon>
        <taxon>Funariidae</taxon>
        <taxon>Funariales</taxon>
        <taxon>Funariaceae</taxon>
        <taxon>Physcomitrium</taxon>
    </lineage>
</organism>
<dbReference type="Gramene" id="Pp3c1_25680V3.1">
    <property type="protein sequence ID" value="Pp3c1_25680V3.1"/>
    <property type="gene ID" value="Pp3c1_25680"/>
</dbReference>
<feature type="signal peptide" evidence="7">
    <location>
        <begin position="1"/>
        <end position="25"/>
    </location>
</feature>
<evidence type="ECO:0000256" key="1">
    <source>
        <dbReference type="ARBA" id="ARBA00004613"/>
    </source>
</evidence>
<dbReference type="InterPro" id="IPR008963">
    <property type="entry name" value="Purple_acid_Pase-like_N"/>
</dbReference>
<dbReference type="EMBL" id="ABEU02000001">
    <property type="protein sequence ID" value="PNR62754.1"/>
    <property type="molecule type" value="Genomic_DNA"/>
</dbReference>
<comment type="subunit">
    <text evidence="3">Homodimer.</text>
</comment>
<dbReference type="OrthoDB" id="45007at2759"/>
<dbReference type="PANTHER" id="PTHR45778">
    <property type="entry name" value="PURPLE ACID PHOSPHATASE-RELATED"/>
    <property type="match status" value="1"/>
</dbReference>
<evidence type="ECO:0000256" key="6">
    <source>
        <dbReference type="ARBA" id="ARBA00023180"/>
    </source>
</evidence>
<dbReference type="GeneID" id="112289759"/>
<sequence>MCFLPPGSLVIMELHVILLLQVCLACESFVHRHSVGAAAPSLDARPSTLKYSGDNVTIAWKDIDSPSKDDWLGIYSPPTSANDQYIGFIILSTCPTWSRGAGSMKIPLVNMRGPYNFRIFRGISVTLNATSSRNVNRSNNRSTTTALDKEGNPLPDVSTLLAISQDIHFSNYNEPTQIHLALTSNETAVRVMFVTKDPVRSKVRFGSGEDNLETTVEANFVTYSQIDMCDEPASSVGWRDPGYIHDAVMEGLIYGGRYYYQVGSNVGGWSTTYTFISPNPRNEETNALLFGDMGTSVPYSTYHYTQSESKNTLKWLKRDLEEIGARPSIIAHIGDISYARGYSWLWDSFFTQIQPIAATAPYHVCMGNHDYDWPGQPFKPSWSSYGTDSGGECGVPYSMRFIMPGSSSSSTGSSPDIKNLYYSINVGVVHFLFYSTETNFLPGSDQYAFIANDLRTVDRIKTPFVVLLGHRPLYTTDYRAFLDITTQKLVQTFEPLLIETKVTVAFCGHVHKYERMCPLQNSTCMNPSKAHGELPVYMVIGMGGHSHQPIDIPMEGHPEASRFPQPGWSTFRTFEWGYVRLRATKNFMTVSYVGNHDGKVHDRIEIPSPEEIKAGSYVEPQQSIFDTAFKEPLPCGRTGSTLSFLFVYALGCGLGVGGAVFKVRREQMKQWQLLGYAEGTSTSDSRL</sequence>
<proteinExistence type="inferred from homology"/>
<evidence type="ECO:0000256" key="7">
    <source>
        <dbReference type="RuleBase" id="RU361203"/>
    </source>
</evidence>
<dbReference type="GO" id="GO:0003993">
    <property type="term" value="F:acid phosphatase activity"/>
    <property type="evidence" value="ECO:0007669"/>
    <property type="project" value="UniProtKB-EC"/>
</dbReference>
<dbReference type="SUPFAM" id="SSF56300">
    <property type="entry name" value="Metallo-dependent phosphatases"/>
    <property type="match status" value="1"/>
</dbReference>
<dbReference type="Proteomes" id="UP000006727">
    <property type="component" value="Chromosome 1"/>
</dbReference>
<keyword evidence="7" id="KW-0378">Hydrolase</keyword>
<dbReference type="GO" id="GO:0005576">
    <property type="term" value="C:extracellular region"/>
    <property type="evidence" value="ECO:0007669"/>
    <property type="project" value="UniProtKB-SubCell"/>
</dbReference>
<evidence type="ECO:0000259" key="11">
    <source>
        <dbReference type="Pfam" id="PF16656"/>
    </source>
</evidence>
<evidence type="ECO:0000259" key="9">
    <source>
        <dbReference type="Pfam" id="PF00149"/>
    </source>
</evidence>
<gene>
    <name evidence="13" type="primary">LOC112289759</name>
    <name evidence="12" type="ORF">PHYPA_001178</name>
</gene>
<feature type="transmembrane region" description="Helical" evidence="8">
    <location>
        <begin position="642"/>
        <end position="661"/>
    </location>
</feature>
<dbReference type="RefSeq" id="XP_073391955.1">
    <property type="nucleotide sequence ID" value="XM_073535854.1"/>
</dbReference>
<keyword evidence="5 7" id="KW-0732">Signal</keyword>
<dbReference type="Gene3D" id="3.60.21.10">
    <property type="match status" value="1"/>
</dbReference>
<keyword evidence="6" id="KW-0325">Glycoprotein</keyword>
<dbReference type="STRING" id="3218.A0A2K1L9Q6"/>
<dbReference type="Gramene" id="Pp3c1_25680V3.3">
    <property type="protein sequence ID" value="Pp3c1_25680V3.3"/>
    <property type="gene ID" value="Pp3c1_25680"/>
</dbReference>
<dbReference type="AlphaFoldDB" id="A0A2K1L9Q6"/>
<evidence type="ECO:0000313" key="14">
    <source>
        <dbReference type="Proteomes" id="UP000006727"/>
    </source>
</evidence>
<dbReference type="EnsemblPlants" id="Pp3c1_25680V3.1">
    <property type="protein sequence ID" value="Pp3c1_25680V3.1"/>
    <property type="gene ID" value="Pp3c1_25680"/>
</dbReference>
<dbReference type="SUPFAM" id="SSF49363">
    <property type="entry name" value="Purple acid phosphatase, N-terminal domain"/>
    <property type="match status" value="1"/>
</dbReference>
<reference evidence="12 14" key="2">
    <citation type="journal article" date="2018" name="Plant J.">
        <title>The Physcomitrella patens chromosome-scale assembly reveals moss genome structure and evolution.</title>
        <authorList>
            <person name="Lang D."/>
            <person name="Ullrich K.K."/>
            <person name="Murat F."/>
            <person name="Fuchs J."/>
            <person name="Jenkins J."/>
            <person name="Haas F.B."/>
            <person name="Piednoel M."/>
            <person name="Gundlach H."/>
            <person name="Van Bel M."/>
            <person name="Meyberg R."/>
            <person name="Vives C."/>
            <person name="Morata J."/>
            <person name="Symeonidi A."/>
            <person name="Hiss M."/>
            <person name="Muchero W."/>
            <person name="Kamisugi Y."/>
            <person name="Saleh O."/>
            <person name="Blanc G."/>
            <person name="Decker E.L."/>
            <person name="van Gessel N."/>
            <person name="Grimwood J."/>
            <person name="Hayes R.D."/>
            <person name="Graham S.W."/>
            <person name="Gunter L.E."/>
            <person name="McDaniel S.F."/>
            <person name="Hoernstein S.N.W."/>
            <person name="Larsson A."/>
            <person name="Li F.W."/>
            <person name="Perroud P.F."/>
            <person name="Phillips J."/>
            <person name="Ranjan P."/>
            <person name="Rokshar D.S."/>
            <person name="Rothfels C.J."/>
            <person name="Schneider L."/>
            <person name="Shu S."/>
            <person name="Stevenson D.W."/>
            <person name="Thummler F."/>
            <person name="Tillich M."/>
            <person name="Villarreal Aguilar J.C."/>
            <person name="Widiez T."/>
            <person name="Wong G.K."/>
            <person name="Wymore A."/>
            <person name="Zhang Y."/>
            <person name="Zimmer A.D."/>
            <person name="Quatrano R.S."/>
            <person name="Mayer K.F.X."/>
            <person name="Goodstein D."/>
            <person name="Casacuberta J.M."/>
            <person name="Vandepoele K."/>
            <person name="Reski R."/>
            <person name="Cuming A.C."/>
            <person name="Tuskan G.A."/>
            <person name="Maumus F."/>
            <person name="Salse J."/>
            <person name="Schmutz J."/>
            <person name="Rensing S.A."/>
        </authorList>
    </citation>
    <scope>NUCLEOTIDE SEQUENCE [LARGE SCALE GENOMIC DNA]</scope>
    <source>
        <strain evidence="13 14">cv. Gransden 2004</strain>
    </source>
</reference>
<evidence type="ECO:0000256" key="4">
    <source>
        <dbReference type="ARBA" id="ARBA00022525"/>
    </source>
</evidence>
<dbReference type="EnsemblPlants" id="Pp3c1_25680V3.2">
    <property type="protein sequence ID" value="Pp3c1_25680V3.2"/>
    <property type="gene ID" value="Pp3c1_25680"/>
</dbReference>
<dbReference type="InterPro" id="IPR029052">
    <property type="entry name" value="Metallo-depent_PP-like"/>
</dbReference>
<evidence type="ECO:0000259" key="10">
    <source>
        <dbReference type="Pfam" id="PF14008"/>
    </source>
</evidence>
<comment type="similarity">
    <text evidence="2 7">Belongs to the metallophosphoesterase superfamily. Purple acid phosphatase family.</text>
</comment>
<keyword evidence="14" id="KW-1185">Reference proteome</keyword>
<evidence type="ECO:0000256" key="3">
    <source>
        <dbReference type="ARBA" id="ARBA00011738"/>
    </source>
</evidence>
<accession>A0A2K1L9Q6</accession>
<dbReference type="Pfam" id="PF00149">
    <property type="entry name" value="Metallophos"/>
    <property type="match status" value="1"/>
</dbReference>
<dbReference type="RefSeq" id="XP_024391103.1">
    <property type="nucleotide sequence ID" value="XM_024535335.2"/>
</dbReference>
<feature type="domain" description="Calcineurin-like phosphoesterase" evidence="9">
    <location>
        <begin position="289"/>
        <end position="513"/>
    </location>
</feature>
<dbReference type="EC" id="3.1.3.2" evidence="7"/>
<dbReference type="InterPro" id="IPR015914">
    <property type="entry name" value="PAPs_N"/>
</dbReference>
<dbReference type="PaxDb" id="3218-PP1S21_33V6.1"/>
<dbReference type="InterPro" id="IPR004843">
    <property type="entry name" value="Calcineurin-like_PHP"/>
</dbReference>
<evidence type="ECO:0000256" key="5">
    <source>
        <dbReference type="ARBA" id="ARBA00022729"/>
    </source>
</evidence>
<protein>
    <recommendedName>
        <fullName evidence="7">Purple acid phosphatase</fullName>
        <ecNumber evidence="7">3.1.3.2</ecNumber>
    </recommendedName>
</protein>